<proteinExistence type="predicted"/>
<organism evidence="2 3">
    <name type="scientific">Ectopseudomonas oleovorans</name>
    <name type="common">Pseudomonas oleovorans</name>
    <dbReference type="NCBI Taxonomy" id="301"/>
    <lineage>
        <taxon>Bacteria</taxon>
        <taxon>Pseudomonadati</taxon>
        <taxon>Pseudomonadota</taxon>
        <taxon>Gammaproteobacteria</taxon>
        <taxon>Pseudomonadales</taxon>
        <taxon>Pseudomonadaceae</taxon>
        <taxon>Ectopseudomonas</taxon>
    </lineage>
</organism>
<accession>A0AA42QD40</accession>
<evidence type="ECO:0000313" key="3">
    <source>
        <dbReference type="Proteomes" id="UP001161697"/>
    </source>
</evidence>
<sequence length="118" mass="13579">MQSAHARMQDYLNRLAVEEAERPYIRAQGIEALHKLLPVAQRDTGQSRVCAQFLLSLYNGSAFPFPLTDLRGLDTPLWDACIALLRLDRCPEMEVHQYVENGEAIWSELKRKWAPRPD</sequence>
<dbReference type="EMBL" id="JAOCJE010000001">
    <property type="protein sequence ID" value="MDH1341542.1"/>
    <property type="molecule type" value="Genomic_DNA"/>
</dbReference>
<evidence type="ECO:0000259" key="1">
    <source>
        <dbReference type="Pfam" id="PF24720"/>
    </source>
</evidence>
<comment type="caution">
    <text evidence="2">The sequence shown here is derived from an EMBL/GenBank/DDBJ whole genome shotgun (WGS) entry which is preliminary data.</text>
</comment>
<gene>
    <name evidence="2" type="ORF">N5J11_20600</name>
</gene>
<feature type="domain" description="DUF7673" evidence="1">
    <location>
        <begin position="31"/>
        <end position="113"/>
    </location>
</feature>
<dbReference type="InterPro" id="IPR056090">
    <property type="entry name" value="DUF7673"/>
</dbReference>
<dbReference type="Pfam" id="PF24720">
    <property type="entry name" value="DUF7673"/>
    <property type="match status" value="1"/>
</dbReference>
<evidence type="ECO:0000313" key="2">
    <source>
        <dbReference type="EMBL" id="MDH1341542.1"/>
    </source>
</evidence>
<dbReference type="RefSeq" id="WP_279533380.1">
    <property type="nucleotide sequence ID" value="NZ_CP104579.1"/>
</dbReference>
<dbReference type="AlphaFoldDB" id="A0AA42QD40"/>
<protein>
    <recommendedName>
        <fullName evidence="1">DUF7673 domain-containing protein</fullName>
    </recommendedName>
</protein>
<name>A0AA42QD40_ECTOL</name>
<reference evidence="2" key="1">
    <citation type="submission" date="2022-09" db="EMBL/GenBank/DDBJ databases">
        <title>Intensive care unit water sources are persistently colonized with multi-drug resistant bacteria and are the site of extensive horizontal gene transfer of antibiotic resistance genes.</title>
        <authorList>
            <person name="Diorio-Toth L."/>
        </authorList>
    </citation>
    <scope>NUCLEOTIDE SEQUENCE</scope>
    <source>
        <strain evidence="2">GD03704</strain>
    </source>
</reference>
<dbReference type="Proteomes" id="UP001161697">
    <property type="component" value="Unassembled WGS sequence"/>
</dbReference>